<dbReference type="EMBL" id="AMFJ01000405">
    <property type="protein sequence ID" value="EKE27900.1"/>
    <property type="molecule type" value="Genomic_DNA"/>
</dbReference>
<reference evidence="2" key="1">
    <citation type="journal article" date="2012" name="Science">
        <title>Fermentation, hydrogen, and sulfur metabolism in multiple uncultivated bacterial phyla.</title>
        <authorList>
            <person name="Wrighton K.C."/>
            <person name="Thomas B.C."/>
            <person name="Sharon I."/>
            <person name="Miller C.S."/>
            <person name="Castelle C.J."/>
            <person name="VerBerkmoes N.C."/>
            <person name="Wilkins M.J."/>
            <person name="Hettich R.L."/>
            <person name="Lipton M.S."/>
            <person name="Williams K.H."/>
            <person name="Long P.E."/>
            <person name="Banfield J.F."/>
        </authorList>
    </citation>
    <scope>NUCLEOTIDE SEQUENCE [LARGE SCALE GENOMIC DNA]</scope>
</reference>
<dbReference type="Pfam" id="PF13453">
    <property type="entry name" value="Zn_ribbon_TFIIB"/>
    <property type="match status" value="1"/>
</dbReference>
<accession>K2GWZ9</accession>
<dbReference type="AlphaFoldDB" id="K2GWZ9"/>
<name>K2GWZ9_9BACT</name>
<gene>
    <name evidence="2" type="ORF">ACD_3C00131G0001</name>
</gene>
<evidence type="ECO:0000313" key="2">
    <source>
        <dbReference type="EMBL" id="EKE27900.1"/>
    </source>
</evidence>
<proteinExistence type="predicted"/>
<feature type="domain" description="Transcription factor zinc-finger" evidence="1">
    <location>
        <begin position="7"/>
        <end position="40"/>
    </location>
</feature>
<organism evidence="2">
    <name type="scientific">uncultured bacterium</name>
    <name type="common">gcode 4</name>
    <dbReference type="NCBI Taxonomy" id="1234023"/>
    <lineage>
        <taxon>Bacteria</taxon>
        <taxon>environmental samples</taxon>
    </lineage>
</organism>
<protein>
    <recommendedName>
        <fullName evidence="1">Transcription factor zinc-finger domain-containing protein</fullName>
    </recommendedName>
</protein>
<comment type="caution">
    <text evidence="2">The sequence shown here is derived from an EMBL/GenBank/DDBJ whole genome shotgun (WGS) entry which is preliminary data.</text>
</comment>
<evidence type="ECO:0000259" key="1">
    <source>
        <dbReference type="Pfam" id="PF13453"/>
    </source>
</evidence>
<sequence length="178" mass="20579">METNRSCPGCGTKMNEAFNGSIAIEACPQCWGAFFDFGEMYGSIETISPTADVTSNILTWDDKLDHEGKDLVCANCAGLMVEKEYLYDSWVYINFCNGCHSIFLDKHELGEIKNYYASLDESSEWKAMEAIWLKFVSEVNSQTEERYLKVRQELDGMYWIDDYLWIDKVADFLLRKFL</sequence>
<dbReference type="InterPro" id="IPR027392">
    <property type="entry name" value="TF_Znf"/>
</dbReference>